<proteinExistence type="predicted"/>
<keyword evidence="2" id="KW-1185">Reference proteome</keyword>
<dbReference type="Proteomes" id="UP000576152">
    <property type="component" value="Unassembled WGS sequence"/>
</dbReference>
<comment type="caution">
    <text evidence="1">The sequence shown here is derived from an EMBL/GenBank/DDBJ whole genome shotgun (WGS) entry which is preliminary data.</text>
</comment>
<gene>
    <name evidence="1" type="ORF">FHS00_003467</name>
</gene>
<evidence type="ECO:0000313" key="1">
    <source>
        <dbReference type="EMBL" id="MBB3713860.1"/>
    </source>
</evidence>
<sequence length="27" mass="2915">MGGHDTQGGLQRSCRGGLLIVSCQERR</sequence>
<reference evidence="1 2" key="1">
    <citation type="submission" date="2020-08" db="EMBL/GenBank/DDBJ databases">
        <title>Genomic Encyclopedia of Type Strains, Phase III (KMG-III): the genomes of soil and plant-associated and newly described type strains.</title>
        <authorList>
            <person name="Whitman W."/>
        </authorList>
    </citation>
    <scope>NUCLEOTIDE SEQUENCE [LARGE SCALE GENOMIC DNA]</scope>
    <source>
        <strain evidence="1 2">CECT 8572</strain>
    </source>
</reference>
<protein>
    <submittedName>
        <fullName evidence="1">Uncharacterized protein</fullName>
    </submittedName>
</protein>
<accession>A0ABR6HTG7</accession>
<organism evidence="1 2">
    <name type="scientific">Limimaricola variabilis</name>
    <dbReference type="NCBI Taxonomy" id="1492771"/>
    <lineage>
        <taxon>Bacteria</taxon>
        <taxon>Pseudomonadati</taxon>
        <taxon>Pseudomonadota</taxon>
        <taxon>Alphaproteobacteria</taxon>
        <taxon>Rhodobacterales</taxon>
        <taxon>Paracoccaceae</taxon>
        <taxon>Limimaricola</taxon>
    </lineage>
</organism>
<name>A0ABR6HTG7_9RHOB</name>
<dbReference type="EMBL" id="JACIBX010000022">
    <property type="protein sequence ID" value="MBB3713860.1"/>
    <property type="molecule type" value="Genomic_DNA"/>
</dbReference>
<evidence type="ECO:0000313" key="2">
    <source>
        <dbReference type="Proteomes" id="UP000576152"/>
    </source>
</evidence>